<dbReference type="AlphaFoldDB" id="T0ZJL1"/>
<dbReference type="PANTHER" id="PTHR11728:SF1">
    <property type="entry name" value="GLYCEROL-3-PHOSPHATE DEHYDROGENASE [NAD(+)] 2, CHLOROPLASTIC"/>
    <property type="match status" value="1"/>
</dbReference>
<feature type="domain" description="Glycerol-3-phosphate dehydrogenase NAD-dependent C-terminal" evidence="1">
    <location>
        <begin position="1"/>
        <end position="99"/>
    </location>
</feature>
<gene>
    <name evidence="2" type="ORF">B1A_15040</name>
</gene>
<dbReference type="InterPro" id="IPR006109">
    <property type="entry name" value="G3P_DH_NAD-dep_C"/>
</dbReference>
<evidence type="ECO:0000259" key="1">
    <source>
        <dbReference type="Pfam" id="PF07479"/>
    </source>
</evidence>
<reference evidence="2" key="1">
    <citation type="submission" date="2013-08" db="EMBL/GenBank/DDBJ databases">
        <authorList>
            <person name="Mendez C."/>
            <person name="Richter M."/>
            <person name="Ferrer M."/>
            <person name="Sanchez J."/>
        </authorList>
    </citation>
    <scope>NUCLEOTIDE SEQUENCE</scope>
</reference>
<accession>T0ZJL1</accession>
<dbReference type="PANTHER" id="PTHR11728">
    <property type="entry name" value="GLYCEROL-3-PHOSPHATE DEHYDROGENASE"/>
    <property type="match status" value="1"/>
</dbReference>
<organism evidence="2">
    <name type="scientific">mine drainage metagenome</name>
    <dbReference type="NCBI Taxonomy" id="410659"/>
    <lineage>
        <taxon>unclassified sequences</taxon>
        <taxon>metagenomes</taxon>
        <taxon>ecological metagenomes</taxon>
    </lineage>
</organism>
<dbReference type="GO" id="GO:0047952">
    <property type="term" value="F:glycerol-3-phosphate dehydrogenase [NAD(P)+] activity"/>
    <property type="evidence" value="ECO:0007669"/>
    <property type="project" value="TreeGrafter"/>
</dbReference>
<dbReference type="GO" id="GO:0005975">
    <property type="term" value="P:carbohydrate metabolic process"/>
    <property type="evidence" value="ECO:0007669"/>
    <property type="project" value="InterPro"/>
</dbReference>
<protein>
    <submittedName>
        <fullName evidence="2">Glycerol-3-phosphate dehydrogenase (NAD(P)(+))</fullName>
    </submittedName>
</protein>
<dbReference type="EMBL" id="AUZX01011035">
    <property type="protein sequence ID" value="EQD44622.1"/>
    <property type="molecule type" value="Genomic_DNA"/>
</dbReference>
<comment type="caution">
    <text evidence="2">The sequence shown here is derived from an EMBL/GenBank/DDBJ whole genome shotgun (WGS) entry which is preliminary data.</text>
</comment>
<dbReference type="Gene3D" id="1.10.1040.10">
    <property type="entry name" value="N-(1-d-carboxylethyl)-l-norvaline Dehydrogenase, domain 2"/>
    <property type="match status" value="1"/>
</dbReference>
<sequence length="112" mass="12231">MMRLGVALGARRETFMGLAGLGDLVLTCTDDQSRNRQLGLQIAAGRTPREVLAAIGQVVEGYPAARALHDVAARHGVEMPLSESVYRVLYEGVTPREAVRELMTRPIKSELE</sequence>
<dbReference type="InterPro" id="IPR013328">
    <property type="entry name" value="6PGD_dom2"/>
</dbReference>
<reference evidence="2" key="2">
    <citation type="journal article" date="2014" name="ISME J.">
        <title>Microbial stratification in low pH oxic and suboxic macroscopic growths along an acid mine drainage.</title>
        <authorList>
            <person name="Mendez-Garcia C."/>
            <person name="Mesa V."/>
            <person name="Sprenger R.R."/>
            <person name="Richter M."/>
            <person name="Diez M.S."/>
            <person name="Solano J."/>
            <person name="Bargiela R."/>
            <person name="Golyshina O.V."/>
            <person name="Manteca A."/>
            <person name="Ramos J.L."/>
            <person name="Gallego J.R."/>
            <person name="Llorente I."/>
            <person name="Martins Dos Santos V.A."/>
            <person name="Jensen O.N."/>
            <person name="Pelaez A.I."/>
            <person name="Sanchez J."/>
            <person name="Ferrer M."/>
        </authorList>
    </citation>
    <scope>NUCLEOTIDE SEQUENCE</scope>
</reference>
<dbReference type="GO" id="GO:0005829">
    <property type="term" value="C:cytosol"/>
    <property type="evidence" value="ECO:0007669"/>
    <property type="project" value="TreeGrafter"/>
</dbReference>
<evidence type="ECO:0000313" key="2">
    <source>
        <dbReference type="EMBL" id="EQD44622.1"/>
    </source>
</evidence>
<name>T0ZJL1_9ZZZZ</name>
<dbReference type="GO" id="GO:0006072">
    <property type="term" value="P:glycerol-3-phosphate metabolic process"/>
    <property type="evidence" value="ECO:0007669"/>
    <property type="project" value="InterPro"/>
</dbReference>
<dbReference type="InterPro" id="IPR008927">
    <property type="entry name" value="6-PGluconate_DH-like_C_sf"/>
</dbReference>
<dbReference type="SUPFAM" id="SSF48179">
    <property type="entry name" value="6-phosphogluconate dehydrogenase C-terminal domain-like"/>
    <property type="match status" value="1"/>
</dbReference>
<dbReference type="Pfam" id="PF07479">
    <property type="entry name" value="NAD_Gly3P_dh_C"/>
    <property type="match status" value="1"/>
</dbReference>
<proteinExistence type="predicted"/>